<evidence type="ECO:0000259" key="1">
    <source>
        <dbReference type="Pfam" id="PF03050"/>
    </source>
</evidence>
<name>A0AAP2GU68_9BACT</name>
<reference evidence="2 3" key="1">
    <citation type="submission" date="2021-05" db="EMBL/GenBank/DDBJ databases">
        <title>A Polyphasic approach of four new species of the genus Ohtaekwangia: Ohtaekwangia histidinii sp. nov., Ohtaekwangia cretensis sp. nov., Ohtaekwangia indiensis sp. nov., Ohtaekwangia reichenbachii sp. nov. from diverse environment.</title>
        <authorList>
            <person name="Octaviana S."/>
        </authorList>
    </citation>
    <scope>NUCLEOTIDE SEQUENCE [LARGE SCALE GENOMIC DNA]</scope>
    <source>
        <strain evidence="2 3">PWU5</strain>
    </source>
</reference>
<proteinExistence type="predicted"/>
<evidence type="ECO:0000313" key="3">
    <source>
        <dbReference type="Proteomes" id="UP001319080"/>
    </source>
</evidence>
<sequence>MVHRALTDGRLEIDNNKIENEIRPIALGRKEFYVRWHT</sequence>
<dbReference type="Proteomes" id="UP001319080">
    <property type="component" value="Unassembled WGS sequence"/>
</dbReference>
<protein>
    <submittedName>
        <fullName evidence="2">Transposase</fullName>
    </submittedName>
</protein>
<organism evidence="2 3">
    <name type="scientific">Dawidia cretensis</name>
    <dbReference type="NCBI Taxonomy" id="2782350"/>
    <lineage>
        <taxon>Bacteria</taxon>
        <taxon>Pseudomonadati</taxon>
        <taxon>Bacteroidota</taxon>
        <taxon>Cytophagia</taxon>
        <taxon>Cytophagales</taxon>
        <taxon>Chryseotaleaceae</taxon>
        <taxon>Dawidia</taxon>
    </lineage>
</organism>
<evidence type="ECO:0000313" key="2">
    <source>
        <dbReference type="EMBL" id="MBT1709123.1"/>
    </source>
</evidence>
<dbReference type="InterPro" id="IPR004291">
    <property type="entry name" value="Transposase_IS66_central"/>
</dbReference>
<accession>A0AAP2GU68</accession>
<comment type="caution">
    <text evidence="2">The sequence shown here is derived from an EMBL/GenBank/DDBJ whole genome shotgun (WGS) entry which is preliminary data.</text>
</comment>
<dbReference type="Pfam" id="PF03050">
    <property type="entry name" value="DDE_Tnp_IS66"/>
    <property type="match status" value="1"/>
</dbReference>
<dbReference type="EMBL" id="JAHESE010000011">
    <property type="protein sequence ID" value="MBT1709123.1"/>
    <property type="molecule type" value="Genomic_DNA"/>
</dbReference>
<gene>
    <name evidence="2" type="ORF">KK062_12850</name>
</gene>
<keyword evidence="3" id="KW-1185">Reference proteome</keyword>
<feature type="domain" description="Transposase IS66 central" evidence="1">
    <location>
        <begin position="3"/>
        <end position="34"/>
    </location>
</feature>
<dbReference type="AlphaFoldDB" id="A0AAP2GU68"/>